<feature type="transmembrane region" description="Helical" evidence="8">
    <location>
        <begin position="287"/>
        <end position="308"/>
    </location>
</feature>
<dbReference type="PANTHER" id="PTHR23502:SF132">
    <property type="entry name" value="POLYAMINE TRANSPORTER 2-RELATED"/>
    <property type="match status" value="1"/>
</dbReference>
<dbReference type="AlphaFoldDB" id="M1P143"/>
<dbReference type="PATRIC" id="fig|1121362.3.peg.2534"/>
<dbReference type="RefSeq" id="WP_015401905.1">
    <property type="nucleotide sequence ID" value="NC_020302.1"/>
</dbReference>
<dbReference type="eggNOG" id="COG2814">
    <property type="taxonomic scope" value="Bacteria"/>
</dbReference>
<evidence type="ECO:0000256" key="5">
    <source>
        <dbReference type="ARBA" id="ARBA00022692"/>
    </source>
</evidence>
<organism evidence="10 11">
    <name type="scientific">Corynebacterium halotolerans YIM 70093 = DSM 44683</name>
    <dbReference type="NCBI Taxonomy" id="1121362"/>
    <lineage>
        <taxon>Bacteria</taxon>
        <taxon>Bacillati</taxon>
        <taxon>Actinomycetota</taxon>
        <taxon>Actinomycetes</taxon>
        <taxon>Mycobacteriales</taxon>
        <taxon>Corynebacteriaceae</taxon>
        <taxon>Corynebacterium</taxon>
    </lineage>
</organism>
<dbReference type="KEGG" id="chn:A605_12470"/>
<dbReference type="GO" id="GO:0042910">
    <property type="term" value="F:xenobiotic transmembrane transporter activity"/>
    <property type="evidence" value="ECO:0007669"/>
    <property type="project" value="InterPro"/>
</dbReference>
<evidence type="ECO:0000256" key="2">
    <source>
        <dbReference type="ARBA" id="ARBA00006236"/>
    </source>
</evidence>
<evidence type="ECO:0000256" key="1">
    <source>
        <dbReference type="ARBA" id="ARBA00004651"/>
    </source>
</evidence>
<protein>
    <submittedName>
        <fullName evidence="10">Major facilitator superfamily permease</fullName>
    </submittedName>
</protein>
<feature type="domain" description="Major facilitator superfamily (MFS) profile" evidence="9">
    <location>
        <begin position="17"/>
        <end position="403"/>
    </location>
</feature>
<comment type="subcellular location">
    <subcellularLocation>
        <location evidence="1">Cell membrane</location>
        <topology evidence="1">Multi-pass membrane protein</topology>
    </subcellularLocation>
</comment>
<feature type="transmembrane region" description="Helical" evidence="8">
    <location>
        <begin position="83"/>
        <end position="102"/>
    </location>
</feature>
<dbReference type="NCBIfam" id="TIGR00710">
    <property type="entry name" value="efflux_Bcr_CflA"/>
    <property type="match status" value="1"/>
</dbReference>
<evidence type="ECO:0000256" key="3">
    <source>
        <dbReference type="ARBA" id="ARBA00022448"/>
    </source>
</evidence>
<dbReference type="GO" id="GO:1990961">
    <property type="term" value="P:xenobiotic detoxification by transmembrane export across the plasma membrane"/>
    <property type="evidence" value="ECO:0007669"/>
    <property type="project" value="InterPro"/>
</dbReference>
<dbReference type="InterPro" id="IPR020846">
    <property type="entry name" value="MFS_dom"/>
</dbReference>
<evidence type="ECO:0000256" key="6">
    <source>
        <dbReference type="ARBA" id="ARBA00022989"/>
    </source>
</evidence>
<evidence type="ECO:0000259" key="9">
    <source>
        <dbReference type="PROSITE" id="PS50850"/>
    </source>
</evidence>
<feature type="transmembrane region" description="Helical" evidence="8">
    <location>
        <begin position="224"/>
        <end position="246"/>
    </location>
</feature>
<feature type="transmembrane region" description="Helical" evidence="8">
    <location>
        <begin position="172"/>
        <end position="191"/>
    </location>
</feature>
<feature type="transmembrane region" description="Helical" evidence="8">
    <location>
        <begin position="345"/>
        <end position="367"/>
    </location>
</feature>
<dbReference type="SUPFAM" id="SSF103473">
    <property type="entry name" value="MFS general substrate transporter"/>
    <property type="match status" value="1"/>
</dbReference>
<proteinExistence type="inferred from homology"/>
<evidence type="ECO:0000256" key="7">
    <source>
        <dbReference type="ARBA" id="ARBA00023136"/>
    </source>
</evidence>
<feature type="transmembrane region" description="Helical" evidence="8">
    <location>
        <begin position="252"/>
        <end position="275"/>
    </location>
</feature>
<dbReference type="Proteomes" id="UP000011723">
    <property type="component" value="Chromosome"/>
</dbReference>
<keyword evidence="6 8" id="KW-1133">Transmembrane helix</keyword>
<keyword evidence="7 8" id="KW-0472">Membrane</keyword>
<gene>
    <name evidence="10" type="ORF">A605_12470</name>
</gene>
<evidence type="ECO:0000313" key="11">
    <source>
        <dbReference type="Proteomes" id="UP000011723"/>
    </source>
</evidence>
<dbReference type="PROSITE" id="PS00216">
    <property type="entry name" value="SUGAR_TRANSPORT_1"/>
    <property type="match status" value="1"/>
</dbReference>
<feature type="transmembrane region" description="Helical" evidence="8">
    <location>
        <begin position="52"/>
        <end position="71"/>
    </location>
</feature>
<reference evidence="10 11" key="1">
    <citation type="journal article" date="2012" name="Stand. Genomic Sci.">
        <title>Genome sequence of the halotolerant bacterium Corynebacterium halotolerans type strain YIM 70093(T) (= DSM 44683(T)).</title>
        <authorList>
            <person name="Ruckert C."/>
            <person name="Albersmeier A."/>
            <person name="Al-Dilaimi A."/>
            <person name="Niehaus K."/>
            <person name="Szczepanowski R."/>
            <person name="Kalinowski J."/>
        </authorList>
    </citation>
    <scope>NUCLEOTIDE SEQUENCE [LARGE SCALE GENOMIC DNA]</scope>
    <source>
        <strain evidence="10">YIM 70093</strain>
    </source>
</reference>
<feature type="transmembrane region" description="Helical" evidence="8">
    <location>
        <begin position="314"/>
        <end position="333"/>
    </location>
</feature>
<dbReference type="Pfam" id="PF07690">
    <property type="entry name" value="MFS_1"/>
    <property type="match status" value="1"/>
</dbReference>
<dbReference type="InterPro" id="IPR004812">
    <property type="entry name" value="Efflux_drug-R_Bcr/CmlA"/>
</dbReference>
<name>M1P143_9CORY</name>
<dbReference type="CDD" id="cd17320">
    <property type="entry name" value="MFS_MdfA_MDR_like"/>
    <property type="match status" value="1"/>
</dbReference>
<dbReference type="InterPro" id="IPR005829">
    <property type="entry name" value="Sugar_transporter_CS"/>
</dbReference>
<dbReference type="PANTHER" id="PTHR23502">
    <property type="entry name" value="MAJOR FACILITATOR SUPERFAMILY"/>
    <property type="match status" value="1"/>
</dbReference>
<dbReference type="GO" id="GO:0005886">
    <property type="term" value="C:plasma membrane"/>
    <property type="evidence" value="ECO:0007669"/>
    <property type="project" value="UniProtKB-SubCell"/>
</dbReference>
<dbReference type="STRING" id="1121362.A605_12470"/>
<dbReference type="HOGENOM" id="CLU_001265_47_0_11"/>
<dbReference type="OrthoDB" id="9814303at2"/>
<feature type="transmembrane region" description="Helical" evidence="8">
    <location>
        <begin position="12"/>
        <end position="32"/>
    </location>
</feature>
<feature type="transmembrane region" description="Helical" evidence="8">
    <location>
        <begin position="141"/>
        <end position="160"/>
    </location>
</feature>
<keyword evidence="4" id="KW-1003">Cell membrane</keyword>
<dbReference type="Gene3D" id="1.20.1720.10">
    <property type="entry name" value="Multidrug resistance protein D"/>
    <property type="match status" value="1"/>
</dbReference>
<evidence type="ECO:0000313" key="10">
    <source>
        <dbReference type="EMBL" id="AGF73490.1"/>
    </source>
</evidence>
<evidence type="ECO:0000256" key="4">
    <source>
        <dbReference type="ARBA" id="ARBA00022475"/>
    </source>
</evidence>
<evidence type="ECO:0000256" key="8">
    <source>
        <dbReference type="SAM" id="Phobius"/>
    </source>
</evidence>
<feature type="transmembrane region" description="Helical" evidence="8">
    <location>
        <begin position="108"/>
        <end position="129"/>
    </location>
</feature>
<keyword evidence="11" id="KW-1185">Reference proteome</keyword>
<dbReference type="InterPro" id="IPR011701">
    <property type="entry name" value="MFS"/>
</dbReference>
<dbReference type="InterPro" id="IPR036259">
    <property type="entry name" value="MFS_trans_sf"/>
</dbReference>
<feature type="transmembrane region" description="Helical" evidence="8">
    <location>
        <begin position="373"/>
        <end position="395"/>
    </location>
</feature>
<sequence>MTHDDQRQGKQQLTVPLLMGLALLTSSGPFAIDMYLPALPVLAEDLGTTDSMTQLTLSGFVLGLAIGQLVTGPVSDSLGRRKLMVGGAILALAAAVLAALAPTIEILILARLLQGLGGGACVVLARAVIPDLAQGDRAARAFALLMAIQGIAPIAAPVVGGLLVEPLGWRGLFWILSAIAFAQLLVALFVVRESKPPEERSPFTVAGILGNFGYVLRNRGYRGYLISFALGFSTMFAYISASPFVLQNQLGFSVQAYALIFGFNSVGLLLANTVNARLIGRLDTHDILRVCLVLILVFSGALVVVMLVHPVAWLILPLLFLAVSLVGPVLSNSTALGTGLVNRRAGAASALMGFLQFGLAGVVSPLVGLGANAGLSMALGMAVCSALAVLGAVYAGKGREAAQG</sequence>
<dbReference type="EMBL" id="CP003697">
    <property type="protein sequence ID" value="AGF73490.1"/>
    <property type="molecule type" value="Genomic_DNA"/>
</dbReference>
<keyword evidence="3" id="KW-0813">Transport</keyword>
<accession>M1P143</accession>
<dbReference type="PROSITE" id="PS50850">
    <property type="entry name" value="MFS"/>
    <property type="match status" value="1"/>
</dbReference>
<comment type="similarity">
    <text evidence="2">Belongs to the major facilitator superfamily. Bcr/CmlA family.</text>
</comment>
<keyword evidence="5 8" id="KW-0812">Transmembrane</keyword>